<accession>A0A7J3I6Z9</accession>
<feature type="domain" description="DUF7343" evidence="1">
    <location>
        <begin position="10"/>
        <end position="65"/>
    </location>
</feature>
<dbReference type="SUPFAM" id="SSF53850">
    <property type="entry name" value="Periplasmic binding protein-like II"/>
    <property type="match status" value="1"/>
</dbReference>
<organism evidence="2">
    <name type="scientific">Ignisphaera aggregans</name>
    <dbReference type="NCBI Taxonomy" id="334771"/>
    <lineage>
        <taxon>Archaea</taxon>
        <taxon>Thermoproteota</taxon>
        <taxon>Thermoprotei</taxon>
        <taxon>Desulfurococcales</taxon>
        <taxon>Desulfurococcaceae</taxon>
        <taxon>Ignisphaera</taxon>
    </lineage>
</organism>
<dbReference type="InterPro" id="IPR036388">
    <property type="entry name" value="WH-like_DNA-bd_sf"/>
</dbReference>
<dbReference type="SUPFAM" id="SSF46785">
    <property type="entry name" value="Winged helix' DNA-binding domain"/>
    <property type="match status" value="1"/>
</dbReference>
<protein>
    <recommendedName>
        <fullName evidence="1">DUF7343 domain-containing protein</fullName>
    </recommendedName>
</protein>
<dbReference type="EMBL" id="DTAI01000094">
    <property type="protein sequence ID" value="HGN36574.1"/>
    <property type="molecule type" value="Genomic_DNA"/>
</dbReference>
<evidence type="ECO:0000313" key="2">
    <source>
        <dbReference type="EMBL" id="HGN36574.1"/>
    </source>
</evidence>
<dbReference type="AlphaFoldDB" id="A0A7J3I6Z9"/>
<dbReference type="InterPro" id="IPR055767">
    <property type="entry name" value="DUF7343"/>
</dbReference>
<comment type="caution">
    <text evidence="2">The sequence shown here is derived from an EMBL/GenBank/DDBJ whole genome shotgun (WGS) entry which is preliminary data.</text>
</comment>
<name>A0A7J3I6Z9_9CREN</name>
<reference evidence="2" key="1">
    <citation type="journal article" date="2020" name="mSystems">
        <title>Genome- and Community-Level Interaction Insights into Carbon Utilization and Element Cycling Functions of Hydrothermarchaeota in Hydrothermal Sediment.</title>
        <authorList>
            <person name="Zhou Z."/>
            <person name="Liu Y."/>
            <person name="Xu W."/>
            <person name="Pan J."/>
            <person name="Luo Z.H."/>
            <person name="Li M."/>
        </authorList>
    </citation>
    <scope>NUCLEOTIDE SEQUENCE [LARGE SCALE GENOMIC DNA]</scope>
    <source>
        <strain evidence="2">SpSt-618</strain>
    </source>
</reference>
<dbReference type="Pfam" id="PF24034">
    <property type="entry name" value="DUF7343"/>
    <property type="match status" value="1"/>
</dbReference>
<gene>
    <name evidence="2" type="ORF">ENT87_03375</name>
</gene>
<dbReference type="InterPro" id="IPR036390">
    <property type="entry name" value="WH_DNA-bd_sf"/>
</dbReference>
<evidence type="ECO:0000259" key="1">
    <source>
        <dbReference type="Pfam" id="PF24034"/>
    </source>
</evidence>
<dbReference type="Gene3D" id="1.10.10.10">
    <property type="entry name" value="Winged helix-like DNA-binding domain superfamily/Winged helix DNA-binding domain"/>
    <property type="match status" value="1"/>
</dbReference>
<proteinExistence type="predicted"/>
<sequence length="338" mass="37557">MAGMAPELSQRILDLLSSNPSGIPQSHIHRALGVSKAYVSIILKDMERRGVIYRDKVGNSYIVKLATKPSQIGRKLKLGIVWSSEYLFLGHFAKALRNVLGLDLAITVYPSALQATSAIIRGEIDAVLSPLVTQLYAYISTKSIVIVGGGAGGGAMIYEFPRSRSNILISSEASSMDLCRVAALKKGAIEQEDVRYFATPSEAIETIRRGKARYAVLWHPLTEYVKSIDHSKVVECGEFEELKYCCTLATSGNMDIETVKRISIVYRDSIEEFLKQPLRYLDWYSSITGIDTTLLKKALNVYTYTPEIDARSVWRVIETLNLNVPQKSSVIKAILSHF</sequence>